<keyword evidence="4" id="KW-0548">Nucleotidyltransferase</keyword>
<dbReference type="Pfam" id="PF06144">
    <property type="entry name" value="DNA_pol3_delta"/>
    <property type="match status" value="1"/>
</dbReference>
<evidence type="ECO:0000313" key="11">
    <source>
        <dbReference type="Proteomes" id="UP000253529"/>
    </source>
</evidence>
<dbReference type="AlphaFoldDB" id="A0A366FPB0"/>
<protein>
    <recommendedName>
        <fullName evidence="2">DNA polymerase III subunit delta</fullName>
        <ecNumber evidence="1">2.7.7.7</ecNumber>
    </recommendedName>
</protein>
<evidence type="ECO:0000256" key="4">
    <source>
        <dbReference type="ARBA" id="ARBA00022695"/>
    </source>
</evidence>
<dbReference type="NCBIfam" id="TIGR01128">
    <property type="entry name" value="holA"/>
    <property type="match status" value="1"/>
</dbReference>
<dbReference type="Gene3D" id="1.20.272.10">
    <property type="match status" value="1"/>
</dbReference>
<evidence type="ECO:0000259" key="9">
    <source>
        <dbReference type="Pfam" id="PF06144"/>
    </source>
</evidence>
<dbReference type="Gene3D" id="1.10.8.60">
    <property type="match status" value="1"/>
</dbReference>
<dbReference type="RefSeq" id="WP_113888213.1">
    <property type="nucleotide sequence ID" value="NZ_QNRK01000005.1"/>
</dbReference>
<sequence>MTAIKSFAADGFIQRLPAEVRFFLIHGDDEGLAYERSQAIVRRLIGADPDPLRLVRLEGDALARRPEALADEAYAVSMFGGSRAIWIDAQGRDLMPALEPLFARPPDECAIVIKAPQLKRGHALRTAFEKAADAAAIECYSDDPRALAALVDGALRQAGLAIEPDARDALLDLIGADRQTSRAEIAKLVLFAHGKARIGLDDVRAIVSNAAPSPIDALVDQALLGDLAGAAADAARFFADGGDANEVFGRLVARLTTLHRLRLEMETGRDFDSAFQALYLRATPEGRKALARAAQRWTSASISRQLPAIRAASGRIRATPDLAKVLATRAIWSLASRRPS</sequence>
<dbReference type="InterPro" id="IPR027417">
    <property type="entry name" value="P-loop_NTPase"/>
</dbReference>
<dbReference type="Proteomes" id="UP000253529">
    <property type="component" value="Unassembled WGS sequence"/>
</dbReference>
<proteinExistence type="inferred from homology"/>
<dbReference type="SUPFAM" id="SSF52540">
    <property type="entry name" value="P-loop containing nucleoside triphosphate hydrolases"/>
    <property type="match status" value="1"/>
</dbReference>
<accession>A0A366FPB0</accession>
<dbReference type="InterPro" id="IPR010372">
    <property type="entry name" value="DNA_pol3_delta_N"/>
</dbReference>
<comment type="catalytic activity">
    <reaction evidence="8">
        <text>DNA(n) + a 2'-deoxyribonucleoside 5'-triphosphate = DNA(n+1) + diphosphate</text>
        <dbReference type="Rhea" id="RHEA:22508"/>
        <dbReference type="Rhea" id="RHEA-COMP:17339"/>
        <dbReference type="Rhea" id="RHEA-COMP:17340"/>
        <dbReference type="ChEBI" id="CHEBI:33019"/>
        <dbReference type="ChEBI" id="CHEBI:61560"/>
        <dbReference type="ChEBI" id="CHEBI:173112"/>
        <dbReference type="EC" id="2.7.7.7"/>
    </reaction>
</comment>
<evidence type="ECO:0000313" key="10">
    <source>
        <dbReference type="EMBL" id="RBP16401.1"/>
    </source>
</evidence>
<evidence type="ECO:0000256" key="2">
    <source>
        <dbReference type="ARBA" id="ARBA00017703"/>
    </source>
</evidence>
<keyword evidence="11" id="KW-1185">Reference proteome</keyword>
<keyword evidence="5" id="KW-0235">DNA replication</keyword>
<feature type="domain" description="DNA polymerase III delta N-terminal" evidence="9">
    <location>
        <begin position="24"/>
        <end position="132"/>
    </location>
</feature>
<dbReference type="InterPro" id="IPR008921">
    <property type="entry name" value="DNA_pol3_clamp-load_cplx_C"/>
</dbReference>
<dbReference type="OrthoDB" id="9804983at2"/>
<comment type="similarity">
    <text evidence="7">Belongs to the DNA polymerase HolA subunit family.</text>
</comment>
<dbReference type="GO" id="GO:0009360">
    <property type="term" value="C:DNA polymerase III complex"/>
    <property type="evidence" value="ECO:0007669"/>
    <property type="project" value="InterPro"/>
</dbReference>
<comment type="caution">
    <text evidence="10">The sequence shown here is derived from an EMBL/GenBank/DDBJ whole genome shotgun (WGS) entry which is preliminary data.</text>
</comment>
<dbReference type="GO" id="GO:0006261">
    <property type="term" value="P:DNA-templated DNA replication"/>
    <property type="evidence" value="ECO:0007669"/>
    <property type="project" value="TreeGrafter"/>
</dbReference>
<dbReference type="PANTHER" id="PTHR34388">
    <property type="entry name" value="DNA POLYMERASE III SUBUNIT DELTA"/>
    <property type="match status" value="1"/>
</dbReference>
<dbReference type="SUPFAM" id="SSF48019">
    <property type="entry name" value="post-AAA+ oligomerization domain-like"/>
    <property type="match status" value="1"/>
</dbReference>
<evidence type="ECO:0000256" key="7">
    <source>
        <dbReference type="ARBA" id="ARBA00034754"/>
    </source>
</evidence>
<gene>
    <name evidence="10" type="ORF">DFR50_10542</name>
</gene>
<dbReference type="GO" id="GO:0003677">
    <property type="term" value="F:DNA binding"/>
    <property type="evidence" value="ECO:0007669"/>
    <property type="project" value="InterPro"/>
</dbReference>
<evidence type="ECO:0000256" key="5">
    <source>
        <dbReference type="ARBA" id="ARBA00022705"/>
    </source>
</evidence>
<evidence type="ECO:0000256" key="1">
    <source>
        <dbReference type="ARBA" id="ARBA00012417"/>
    </source>
</evidence>
<dbReference type="EC" id="2.7.7.7" evidence="1"/>
<dbReference type="EMBL" id="QNRK01000005">
    <property type="protein sequence ID" value="RBP16401.1"/>
    <property type="molecule type" value="Genomic_DNA"/>
</dbReference>
<evidence type="ECO:0000256" key="6">
    <source>
        <dbReference type="ARBA" id="ARBA00022932"/>
    </source>
</evidence>
<organism evidence="10 11">
    <name type="scientific">Roseiarcus fermentans</name>
    <dbReference type="NCBI Taxonomy" id="1473586"/>
    <lineage>
        <taxon>Bacteria</taxon>
        <taxon>Pseudomonadati</taxon>
        <taxon>Pseudomonadota</taxon>
        <taxon>Alphaproteobacteria</taxon>
        <taxon>Hyphomicrobiales</taxon>
        <taxon>Roseiarcaceae</taxon>
        <taxon>Roseiarcus</taxon>
    </lineage>
</organism>
<keyword evidence="6" id="KW-0239">DNA-directed DNA polymerase</keyword>
<keyword evidence="3" id="KW-0808">Transferase</keyword>
<dbReference type="InterPro" id="IPR005790">
    <property type="entry name" value="DNA_polIII_delta"/>
</dbReference>
<name>A0A366FPB0_9HYPH</name>
<dbReference type="GO" id="GO:0003887">
    <property type="term" value="F:DNA-directed DNA polymerase activity"/>
    <property type="evidence" value="ECO:0007669"/>
    <property type="project" value="UniProtKB-KW"/>
</dbReference>
<reference evidence="10 11" key="1">
    <citation type="submission" date="2018-06" db="EMBL/GenBank/DDBJ databases">
        <title>Genomic Encyclopedia of Type Strains, Phase IV (KMG-IV): sequencing the most valuable type-strain genomes for metagenomic binning, comparative biology and taxonomic classification.</title>
        <authorList>
            <person name="Goeker M."/>
        </authorList>
    </citation>
    <scope>NUCLEOTIDE SEQUENCE [LARGE SCALE GENOMIC DNA]</scope>
    <source>
        <strain evidence="10 11">DSM 24875</strain>
    </source>
</reference>
<evidence type="ECO:0000256" key="3">
    <source>
        <dbReference type="ARBA" id="ARBA00022679"/>
    </source>
</evidence>
<dbReference type="PANTHER" id="PTHR34388:SF1">
    <property type="entry name" value="DNA POLYMERASE III SUBUNIT DELTA"/>
    <property type="match status" value="1"/>
</dbReference>
<evidence type="ECO:0000256" key="8">
    <source>
        <dbReference type="ARBA" id="ARBA00049244"/>
    </source>
</evidence>
<dbReference type="Gene3D" id="3.40.50.300">
    <property type="entry name" value="P-loop containing nucleotide triphosphate hydrolases"/>
    <property type="match status" value="1"/>
</dbReference>